<protein>
    <submittedName>
        <fullName evidence="1">Uncharacterized protein</fullName>
    </submittedName>
</protein>
<sequence>MAGHQGRFWLFWSSTAPDSGLLSLTKGKDVGNRQGFGLRRLNAMVKRLSGVIEDDDNRPGLRVIFSAPVDPTQNLSHSLTLVRADMASEIE</sequence>
<keyword evidence="2" id="KW-1185">Reference proteome</keyword>
<dbReference type="RefSeq" id="WP_247233099.1">
    <property type="nucleotide sequence ID" value="NZ_JALKHS010000010.1"/>
</dbReference>
<name>A0ABT0E037_9SPHN</name>
<gene>
    <name evidence="1" type="ORF">MU848_13280</name>
</gene>
<organism evidence="1 2">
    <name type="scientific">Sphingobium agri</name>
    <dbReference type="NCBI Taxonomy" id="2933566"/>
    <lineage>
        <taxon>Bacteria</taxon>
        <taxon>Pseudomonadati</taxon>
        <taxon>Pseudomonadota</taxon>
        <taxon>Alphaproteobacteria</taxon>
        <taxon>Sphingomonadales</taxon>
        <taxon>Sphingomonadaceae</taxon>
        <taxon>Sphingobium</taxon>
    </lineage>
</organism>
<proteinExistence type="predicted"/>
<evidence type="ECO:0000313" key="1">
    <source>
        <dbReference type="EMBL" id="MCK0532557.1"/>
    </source>
</evidence>
<dbReference type="Proteomes" id="UP001203512">
    <property type="component" value="Unassembled WGS sequence"/>
</dbReference>
<accession>A0ABT0E037</accession>
<comment type="caution">
    <text evidence="1">The sequence shown here is derived from an EMBL/GenBank/DDBJ whole genome shotgun (WGS) entry which is preliminary data.</text>
</comment>
<dbReference type="EMBL" id="JALKHS010000010">
    <property type="protein sequence ID" value="MCK0532557.1"/>
    <property type="molecule type" value="Genomic_DNA"/>
</dbReference>
<evidence type="ECO:0000313" key="2">
    <source>
        <dbReference type="Proteomes" id="UP001203512"/>
    </source>
</evidence>
<reference evidence="1 2" key="1">
    <citation type="submission" date="2022-04" db="EMBL/GenBank/DDBJ databases">
        <authorList>
            <person name="Huq M.A."/>
        </authorList>
    </citation>
    <scope>NUCLEOTIDE SEQUENCE [LARGE SCALE GENOMIC DNA]</scope>
    <source>
        <strain evidence="1 2">MAH-33</strain>
    </source>
</reference>